<dbReference type="EC" id="3.2.1.41" evidence="3"/>
<dbReference type="InterPro" id="IPR013783">
    <property type="entry name" value="Ig-like_fold"/>
</dbReference>
<dbReference type="NCBIfam" id="TIGR02104">
    <property type="entry name" value="pulA_typeI"/>
    <property type="match status" value="1"/>
</dbReference>
<dbReference type="Gene3D" id="2.60.40.10">
    <property type="entry name" value="Immunoglobulins"/>
    <property type="match status" value="1"/>
</dbReference>
<accession>A0A1S6IMA4</accession>
<dbReference type="AlphaFoldDB" id="A0A1S6IMA4"/>
<sequence>MQVEVSLSPIHANKEHPYNFNTGLLDITPEFDQRYATQEKLGFIYHSQATLFRLWAPAAQEVELILFKKLYEDQAEKIMMIEVSPGTFEIEVFQNLDEVAYKYGLYYPNGHYAEIVDPYAVAATSNGQRSVVVDLETTNPDNWGERMPPFTASTDAVIYETNIRDFTMAESSGVRHRGKYLGMVEEKTKSPLGKATGIDYLKELGVTHVQIMPMYDFETVNEENPTDAYNWGYDPQNYNVPEGSFATDARKPKVRINEMKQMIQGLHDAGIRVIMDVVYNHVYDTLTHPFELAAPGYFYRRLEDGRMSDGTGVGNDTASERAMVHKYILDSIRYWTEEYKLDGFRFDLMGIHDIDTMNDIRHMLDEIDPSIIVLGEGWNLNTSLPEDQRASSKNADKMPRIAHFNDAMRTAIKGGDMGGGFDPGFITGKPYMEQWIAINQQGGLYYPSDIAGYKQPNQMVQYVEAHDNHTLYDKLVINMPHDDDRTRSRRHRLASSLALLSQGIPFIHSGQEFLRTKQGLDNTYRSSDAINQVDWNRRDEKLKEVDYLKGLIALRQSEPLFRMQTTQEIAKHMEILKAEYYEIFWQLENETDLYYVFFNGNGDPRYFSIHEGDFELLVHDGFVNMENPRMWIDTNDVKVEGFSTTILHKKK</sequence>
<dbReference type="Pfam" id="PF02922">
    <property type="entry name" value="CBM_48"/>
    <property type="match status" value="1"/>
</dbReference>
<dbReference type="Pfam" id="PF00128">
    <property type="entry name" value="Alpha-amylase"/>
    <property type="match status" value="1"/>
</dbReference>
<dbReference type="EMBL" id="CP019728">
    <property type="protein sequence ID" value="AQS52693.1"/>
    <property type="molecule type" value="Genomic_DNA"/>
</dbReference>
<dbReference type="InterPro" id="IPR011840">
    <property type="entry name" value="PulA_typeI"/>
</dbReference>
<dbReference type="CDD" id="cd02860">
    <property type="entry name" value="E_set_Pullulanase"/>
    <property type="match status" value="1"/>
</dbReference>
<dbReference type="Proteomes" id="UP000188993">
    <property type="component" value="Chromosome"/>
</dbReference>
<keyword evidence="3" id="KW-0326">Glycosidase</keyword>
<dbReference type="SUPFAM" id="SSF51445">
    <property type="entry name" value="(Trans)glycosidases"/>
    <property type="match status" value="1"/>
</dbReference>
<dbReference type="Gene3D" id="2.60.40.1180">
    <property type="entry name" value="Golgi alpha-mannosidase II"/>
    <property type="match status" value="1"/>
</dbReference>
<dbReference type="InterPro" id="IPR004193">
    <property type="entry name" value="Glyco_hydro_13_N"/>
</dbReference>
<dbReference type="InterPro" id="IPR006047">
    <property type="entry name" value="GH13_cat_dom"/>
</dbReference>
<gene>
    <name evidence="3" type="primary">amyX</name>
    <name evidence="3" type="ORF">BW727_100285</name>
</gene>
<dbReference type="GO" id="GO:0051060">
    <property type="term" value="F:pullulanase activity"/>
    <property type="evidence" value="ECO:0007669"/>
    <property type="project" value="UniProtKB-EC"/>
</dbReference>
<dbReference type="InterPro" id="IPR017853">
    <property type="entry name" value="GH"/>
</dbReference>
<dbReference type="PANTHER" id="PTHR43002">
    <property type="entry name" value="GLYCOGEN DEBRANCHING ENZYME"/>
    <property type="match status" value="1"/>
</dbReference>
<feature type="domain" description="Glycosyl hydrolase family 13 catalytic" evidence="2">
    <location>
        <begin position="160"/>
        <end position="555"/>
    </location>
</feature>
<reference evidence="3 4" key="1">
    <citation type="journal article" date="2014" name="Int. J. Syst. Evol. Microbiol.">
        <title>Jeotgalibaca dankookensis gen. nov., sp. nov., a member of the family Carnobacteriaceae, isolated from seujeot (Korean traditional food).</title>
        <authorList>
            <person name="Lee D.G."/>
            <person name="Trujillo M.E."/>
            <person name="Kang H."/>
            <person name="Ahn T.Y."/>
        </authorList>
    </citation>
    <scope>NUCLEOTIDE SEQUENCE [LARGE SCALE GENOMIC DNA]</scope>
    <source>
        <strain evidence="3 4">EX-07</strain>
    </source>
</reference>
<dbReference type="KEGG" id="jda:BW727_100285"/>
<keyword evidence="4" id="KW-1185">Reference proteome</keyword>
<dbReference type="InterPro" id="IPR014756">
    <property type="entry name" value="Ig_E-set"/>
</dbReference>
<evidence type="ECO:0000256" key="1">
    <source>
        <dbReference type="ARBA" id="ARBA00008061"/>
    </source>
</evidence>
<dbReference type="SUPFAM" id="SSF81296">
    <property type="entry name" value="E set domains"/>
    <property type="match status" value="1"/>
</dbReference>
<dbReference type="STRING" id="708126.BW727_100285"/>
<dbReference type="Gene3D" id="3.20.20.80">
    <property type="entry name" value="Glycosidases"/>
    <property type="match status" value="1"/>
</dbReference>
<dbReference type="OrthoDB" id="9761875at2"/>
<dbReference type="SMART" id="SM00642">
    <property type="entry name" value="Aamy"/>
    <property type="match status" value="1"/>
</dbReference>
<keyword evidence="3" id="KW-0378">Hydrolase</keyword>
<organism evidence="3 4">
    <name type="scientific">Jeotgalibaca dankookensis</name>
    <dbReference type="NCBI Taxonomy" id="708126"/>
    <lineage>
        <taxon>Bacteria</taxon>
        <taxon>Bacillati</taxon>
        <taxon>Bacillota</taxon>
        <taxon>Bacilli</taxon>
        <taxon>Lactobacillales</taxon>
        <taxon>Carnobacteriaceae</taxon>
        <taxon>Jeotgalibaca</taxon>
    </lineage>
</organism>
<evidence type="ECO:0000313" key="3">
    <source>
        <dbReference type="EMBL" id="AQS52693.1"/>
    </source>
</evidence>
<dbReference type="RefSeq" id="WP_062468142.1">
    <property type="nucleotide sequence ID" value="NZ_BBYN01000005.1"/>
</dbReference>
<evidence type="ECO:0000313" key="4">
    <source>
        <dbReference type="Proteomes" id="UP000188993"/>
    </source>
</evidence>
<comment type="similarity">
    <text evidence="1">Belongs to the glycosyl hydrolase 13 family.</text>
</comment>
<dbReference type="InterPro" id="IPR013780">
    <property type="entry name" value="Glyco_hydro_b"/>
</dbReference>
<protein>
    <submittedName>
        <fullName evidence="3">Pullulanase</fullName>
        <ecNumber evidence="3">3.2.1.41</ecNumber>
    </submittedName>
</protein>
<evidence type="ECO:0000259" key="2">
    <source>
        <dbReference type="SMART" id="SM00642"/>
    </source>
</evidence>
<name>A0A1S6IMA4_9LACT</name>
<dbReference type="CDD" id="cd11341">
    <property type="entry name" value="AmyAc_Pullulanase_LD-like"/>
    <property type="match status" value="1"/>
</dbReference>
<proteinExistence type="inferred from homology"/>
<dbReference type="GO" id="GO:0005975">
    <property type="term" value="P:carbohydrate metabolic process"/>
    <property type="evidence" value="ECO:0007669"/>
    <property type="project" value="InterPro"/>
</dbReference>